<dbReference type="Gene3D" id="3.10.310.70">
    <property type="match status" value="1"/>
</dbReference>
<dbReference type="SUPFAM" id="SSF51556">
    <property type="entry name" value="Metallo-dependent hydrolases"/>
    <property type="match status" value="1"/>
</dbReference>
<dbReference type="Gene3D" id="2.30.40.10">
    <property type="entry name" value="Urease, subunit C, domain 1"/>
    <property type="match status" value="1"/>
</dbReference>
<dbReference type="GO" id="GO:0016810">
    <property type="term" value="F:hydrolase activity, acting on carbon-nitrogen (but not peptide) bonds"/>
    <property type="evidence" value="ECO:0007669"/>
    <property type="project" value="InterPro"/>
</dbReference>
<evidence type="ECO:0000313" key="3">
    <source>
        <dbReference type="Proteomes" id="UP000006903"/>
    </source>
</evidence>
<dbReference type="PROSITE" id="PS01137">
    <property type="entry name" value="TATD_1"/>
    <property type="match status" value="1"/>
</dbReference>
<dbReference type="EMBL" id="CP001140">
    <property type="protein sequence ID" value="ACL11056.1"/>
    <property type="molecule type" value="Genomic_DNA"/>
</dbReference>
<dbReference type="InterPro" id="IPR032466">
    <property type="entry name" value="Metal_Hydrolase"/>
</dbReference>
<name>B8D4M5_DESA1</name>
<evidence type="ECO:0000313" key="2">
    <source>
        <dbReference type="EMBL" id="ACL11056.1"/>
    </source>
</evidence>
<dbReference type="KEGG" id="dka:DKAM_0730"/>
<dbReference type="AlphaFoldDB" id="B8D4M5"/>
<dbReference type="PANTHER" id="PTHR22642">
    <property type="entry name" value="IMIDAZOLONEPROPIONASE"/>
    <property type="match status" value="1"/>
</dbReference>
<dbReference type="Proteomes" id="UP000006903">
    <property type="component" value="Chromosome"/>
</dbReference>
<dbReference type="RefSeq" id="WP_012608397.1">
    <property type="nucleotide sequence ID" value="NC_011766.1"/>
</dbReference>
<dbReference type="SUPFAM" id="SSF51338">
    <property type="entry name" value="Composite domain of metallo-dependent hydrolases"/>
    <property type="match status" value="1"/>
</dbReference>
<evidence type="ECO:0000259" key="1">
    <source>
        <dbReference type="Pfam" id="PF07969"/>
    </source>
</evidence>
<dbReference type="InterPro" id="IPR013108">
    <property type="entry name" value="Amidohydro_3"/>
</dbReference>
<organism evidence="2 3">
    <name type="scientific">Desulfurococcus amylolyticus (strain DSM 18924 / JCM 16383 / VKM B-2413 / 1221n)</name>
    <name type="common">Desulfurococcus kamchatkensis</name>
    <dbReference type="NCBI Taxonomy" id="490899"/>
    <lineage>
        <taxon>Archaea</taxon>
        <taxon>Thermoproteota</taxon>
        <taxon>Thermoprotei</taxon>
        <taxon>Desulfurococcales</taxon>
        <taxon>Desulfurococcaceae</taxon>
        <taxon>Desulfurococcus</taxon>
    </lineage>
</organism>
<protein>
    <submittedName>
        <fullName evidence="2">Predicted metal-dependent hydrolase with the TIM-barrel fold</fullName>
    </submittedName>
</protein>
<sequence>MLVTVLQGVKCFINGRIYAGFKPLRVREAVVTAYGRILYVGENEDALSICRMLKGEIVDLGERIILPGFIDSHMHLDSLGLQLATLDLRGVRSIDELKKRIREYNEEKNPGIIIGRGWDQELFDEKRWPTRWDIDEVIGDKPVILIRVCGHAAVLNTKAMGITGLLTKQTSNIVRDESGVATGIVVEDAVGEALSILNGSMSMDARVGLMESALKYASSLGVTTIGFMSCGRYSLEALFTLFQSNGWRYPRIRVYMEPGLFNDVSRLGVKGGFGNEYLRIKGVKLFADGSLGARTAWLSKPYSDKPSVSGRQLISKEELREVLEKASKQGFQVAVHGIGDAAIDLILSVYRELGVSGRIRHRIEHASVIRPDQIEEASRLGIVISVQPHFVISDWWAKERLGSERIKWLYPFKTMTSKGVMLGFSTDSPVEPLNPWETIYAAVTRGRNENIFFYEDTRNEALTLEDALYYYTYGSAYVIGEEEELGSLEEGKLADFIVVDRDPFEVDIDEVRGIKVLETYIGGERIY</sequence>
<proteinExistence type="predicted"/>
<reference evidence="2 3" key="1">
    <citation type="journal article" date="2009" name="J. Bacteriol.">
        <title>Complete genome sequence of the anaerobic, protein-degrading hyperthermophilic crenarchaeon Desulfurococcus kamchatkensis.</title>
        <authorList>
            <person name="Ravin N.V."/>
            <person name="Mardanov A.V."/>
            <person name="Beletsky A.V."/>
            <person name="Kublanov I.V."/>
            <person name="Kolganova T.V."/>
            <person name="Lebedinsky A.V."/>
            <person name="Chernyh N.A."/>
            <person name="Bonch-Osmolovskaya E.A."/>
            <person name="Skryabin K.G."/>
        </authorList>
    </citation>
    <scope>NUCLEOTIDE SEQUENCE [LARGE SCALE GENOMIC DNA]</scope>
    <source>
        <strain evidence="3">DSM 18924 / JCM 16383 / VKM B-2413 / 1221n</strain>
    </source>
</reference>
<feature type="domain" description="Amidohydrolase 3" evidence="1">
    <location>
        <begin position="56"/>
        <end position="527"/>
    </location>
</feature>
<dbReference type="InterPro" id="IPR018228">
    <property type="entry name" value="DNase_TatD-rel_CS"/>
</dbReference>
<dbReference type="InterPro" id="IPR033932">
    <property type="entry name" value="YtcJ-like"/>
</dbReference>
<dbReference type="CDD" id="cd01300">
    <property type="entry name" value="YtcJ_like"/>
    <property type="match status" value="1"/>
</dbReference>
<dbReference type="GeneID" id="7170901"/>
<gene>
    <name evidence="2" type="ordered locus">DKAM_0730</name>
</gene>
<dbReference type="PANTHER" id="PTHR22642:SF2">
    <property type="entry name" value="PROTEIN LONG AFTER FAR-RED 3"/>
    <property type="match status" value="1"/>
</dbReference>
<keyword evidence="2" id="KW-0378">Hydrolase</keyword>
<dbReference type="Pfam" id="PF07969">
    <property type="entry name" value="Amidohydro_3"/>
    <property type="match status" value="1"/>
</dbReference>
<accession>B8D4M5</accession>
<dbReference type="Gene3D" id="3.20.20.140">
    <property type="entry name" value="Metal-dependent hydrolases"/>
    <property type="match status" value="1"/>
</dbReference>
<dbReference type="HOGENOM" id="CLU_009942_3_1_2"/>
<dbReference type="eggNOG" id="arCOG00691">
    <property type="taxonomic scope" value="Archaea"/>
</dbReference>
<dbReference type="InterPro" id="IPR011059">
    <property type="entry name" value="Metal-dep_hydrolase_composite"/>
</dbReference>
<dbReference type="STRING" id="490899.DKAM_0730"/>